<dbReference type="GO" id="GO:0032040">
    <property type="term" value="C:small-subunit processome"/>
    <property type="evidence" value="ECO:0007669"/>
    <property type="project" value="TreeGrafter"/>
</dbReference>
<dbReference type="AlphaFoldDB" id="A0A9Q1C6H3"/>
<organism evidence="7 8">
    <name type="scientific">Holothuria leucospilota</name>
    <name type="common">Black long sea cucumber</name>
    <name type="synonym">Mertensiothuria leucospilota</name>
    <dbReference type="NCBI Taxonomy" id="206669"/>
    <lineage>
        <taxon>Eukaryota</taxon>
        <taxon>Metazoa</taxon>
        <taxon>Echinodermata</taxon>
        <taxon>Eleutherozoa</taxon>
        <taxon>Echinozoa</taxon>
        <taxon>Holothuroidea</taxon>
        <taxon>Aspidochirotacea</taxon>
        <taxon>Aspidochirotida</taxon>
        <taxon>Holothuriidae</taxon>
        <taxon>Holothuria</taxon>
    </lineage>
</organism>
<sequence>MAEYVHRNLEETLPELEQLERVGLFSRDEIKSIIKRRTAHEYRMNRLKNDKEDFLKYIEYEKDLLNLIKKRRKKIKYYFKETDIEHAIVVRIQRLYRRLCTLFPHDLTIWLSHIRFLHEWNRMSRLSQLFTKLLKVNSRIPGLWILAAKTQLEYNNNPDDARRLLLRALRHHPNSQKLWTEYFRMELLHAYKLNKRMAILQQSQMSLEEDEASLLKGKLAKLVYKSALKAIPDNIQFRLQFAKISEEFDFTRDITDEIYDDLLADHPDKELTWNVLARRPLTFLDKKANGELSLHKIWNHPPW</sequence>
<evidence type="ECO:0000256" key="3">
    <source>
        <dbReference type="ARBA" id="ARBA00022552"/>
    </source>
</evidence>
<keyword evidence="3" id="KW-0698">rRNA processing</keyword>
<dbReference type="Gene3D" id="1.25.40.10">
    <property type="entry name" value="Tetratricopeptide repeat domain"/>
    <property type="match status" value="1"/>
</dbReference>
<gene>
    <name evidence="7" type="ORF">HOLleu_16529</name>
</gene>
<dbReference type="InterPro" id="IPR003107">
    <property type="entry name" value="HAT"/>
</dbReference>
<name>A0A9Q1C6H3_HOLLE</name>
<dbReference type="GO" id="GO:0034388">
    <property type="term" value="C:Pwp2p-containing subcomplex of 90S preribosome"/>
    <property type="evidence" value="ECO:0007669"/>
    <property type="project" value="TreeGrafter"/>
</dbReference>
<dbReference type="InterPro" id="IPR055347">
    <property type="entry name" value="UTP6_N"/>
</dbReference>
<evidence type="ECO:0000313" key="8">
    <source>
        <dbReference type="Proteomes" id="UP001152320"/>
    </source>
</evidence>
<dbReference type="GO" id="GO:0030515">
    <property type="term" value="F:snoRNA binding"/>
    <property type="evidence" value="ECO:0007669"/>
    <property type="project" value="InterPro"/>
</dbReference>
<dbReference type="SUPFAM" id="SSF48452">
    <property type="entry name" value="TPR-like"/>
    <property type="match status" value="1"/>
</dbReference>
<dbReference type="GO" id="GO:0000462">
    <property type="term" value="P:maturation of SSU-rRNA from tricistronic rRNA transcript (SSU-rRNA, 5.8S rRNA, LSU-rRNA)"/>
    <property type="evidence" value="ECO:0007669"/>
    <property type="project" value="InterPro"/>
</dbReference>
<feature type="domain" description="U3 small nucleolar RNA-associated protein 6 N-terminal" evidence="6">
    <location>
        <begin position="9"/>
        <end position="89"/>
    </location>
</feature>
<dbReference type="OrthoDB" id="28112at2759"/>
<keyword evidence="5" id="KW-0539">Nucleus</keyword>
<keyword evidence="4" id="KW-0677">Repeat</keyword>
<evidence type="ECO:0000256" key="4">
    <source>
        <dbReference type="ARBA" id="ARBA00022737"/>
    </source>
</evidence>
<accession>A0A9Q1C6H3</accession>
<dbReference type="InterPro" id="IPR011990">
    <property type="entry name" value="TPR-like_helical_dom_sf"/>
</dbReference>
<dbReference type="Pfam" id="PF08640">
    <property type="entry name" value="U3_assoc_6"/>
    <property type="match status" value="1"/>
</dbReference>
<proteinExistence type="inferred from homology"/>
<evidence type="ECO:0000256" key="5">
    <source>
        <dbReference type="ARBA" id="ARBA00023242"/>
    </source>
</evidence>
<evidence type="ECO:0000256" key="2">
    <source>
        <dbReference type="ARBA" id="ARBA00010734"/>
    </source>
</evidence>
<evidence type="ECO:0000313" key="7">
    <source>
        <dbReference type="EMBL" id="KAJ8038959.1"/>
    </source>
</evidence>
<keyword evidence="8" id="KW-1185">Reference proteome</keyword>
<protein>
    <submittedName>
        <fullName evidence="7">U3 small nucleolar RNA-associated protein 6-like</fullName>
    </submittedName>
</protein>
<evidence type="ECO:0000256" key="1">
    <source>
        <dbReference type="ARBA" id="ARBA00004604"/>
    </source>
</evidence>
<dbReference type="Proteomes" id="UP001152320">
    <property type="component" value="Chromosome 7"/>
</dbReference>
<dbReference type="EMBL" id="JAIZAY010000007">
    <property type="protein sequence ID" value="KAJ8038959.1"/>
    <property type="molecule type" value="Genomic_DNA"/>
</dbReference>
<reference evidence="7" key="1">
    <citation type="submission" date="2021-10" db="EMBL/GenBank/DDBJ databases">
        <title>Tropical sea cucumber genome reveals ecological adaptation and Cuvierian tubules defense mechanism.</title>
        <authorList>
            <person name="Chen T."/>
        </authorList>
    </citation>
    <scope>NUCLEOTIDE SEQUENCE</scope>
    <source>
        <strain evidence="7">Nanhai2018</strain>
        <tissue evidence="7">Muscle</tissue>
    </source>
</reference>
<comment type="caution">
    <text evidence="7">The sequence shown here is derived from an EMBL/GenBank/DDBJ whole genome shotgun (WGS) entry which is preliminary data.</text>
</comment>
<dbReference type="PANTHER" id="PTHR23271:SF1">
    <property type="entry name" value="U3 SMALL NUCLEOLAR RNA-ASSOCIATED PROTEIN 6 HOMOLOG"/>
    <property type="match status" value="1"/>
</dbReference>
<dbReference type="InterPro" id="IPR013949">
    <property type="entry name" value="Utp6"/>
</dbReference>
<comment type="subcellular location">
    <subcellularLocation>
        <location evidence="1">Nucleus</location>
        <location evidence="1">Nucleolus</location>
    </subcellularLocation>
</comment>
<comment type="similarity">
    <text evidence="2">Belongs to the UTP6 family.</text>
</comment>
<evidence type="ECO:0000259" key="6">
    <source>
        <dbReference type="Pfam" id="PF08640"/>
    </source>
</evidence>
<dbReference type="SMART" id="SM00386">
    <property type="entry name" value="HAT"/>
    <property type="match status" value="3"/>
</dbReference>
<dbReference type="Pfam" id="PF13428">
    <property type="entry name" value="TPR_14"/>
    <property type="match status" value="1"/>
</dbReference>
<dbReference type="PANTHER" id="PTHR23271">
    <property type="entry name" value="HEPATOCELLULAR CARCINOMA-ASSOCIATED ANTIGEN 66"/>
    <property type="match status" value="1"/>
</dbReference>